<dbReference type="PaxDb" id="6239-Y69H2.1a"/>
<dbReference type="PIR" id="T27316">
    <property type="entry name" value="T27316"/>
</dbReference>
<dbReference type="ExpressionAtlas" id="Q9XTT0">
    <property type="expression patterns" value="baseline and differential"/>
</dbReference>
<protein>
    <submittedName>
        <fullName evidence="2">Serpentine Receptor, class V</fullName>
    </submittedName>
</protein>
<accession>Q9XTT0</accession>
<dbReference type="InParanoid" id="Q9XTT0"/>
<keyword evidence="1" id="KW-1133">Transmembrane helix</keyword>
<evidence type="ECO:0000256" key="1">
    <source>
        <dbReference type="SAM" id="Phobius"/>
    </source>
</evidence>
<proteinExistence type="predicted"/>
<dbReference type="PANTHER" id="PTHR38614">
    <property type="entry name" value="PROTEIN CBG09954"/>
    <property type="match status" value="1"/>
</dbReference>
<feature type="transmembrane region" description="Helical" evidence="1">
    <location>
        <begin position="52"/>
        <end position="70"/>
    </location>
</feature>
<dbReference type="InterPro" id="IPR010601">
    <property type="entry name" value="DUF1182"/>
</dbReference>
<feature type="transmembrane region" description="Helical" evidence="1">
    <location>
        <begin position="285"/>
        <end position="306"/>
    </location>
</feature>
<dbReference type="AlphaFoldDB" id="Q9XTT0"/>
<keyword evidence="1" id="KW-0472">Membrane</keyword>
<evidence type="ECO:0000313" key="2">
    <source>
        <dbReference type="EMBL" id="CAB11569.2"/>
    </source>
</evidence>
<dbReference type="UCSC" id="Y69H2.1">
    <property type="organism name" value="c. elegans"/>
</dbReference>
<dbReference type="OMA" id="YTAIEHS"/>
<feature type="transmembrane region" description="Helical" evidence="1">
    <location>
        <begin position="245"/>
        <end position="265"/>
    </location>
</feature>
<keyword evidence="1" id="KW-0812">Transmembrane</keyword>
<dbReference type="HOGENOM" id="CLU_816939_0_0_1"/>
<dbReference type="Bgee" id="WBGene00013479">
    <property type="expression patterns" value="Expressed in pharyngeal muscle cell (C elegans) and 3 other cell types or tissues"/>
</dbReference>
<organism evidence="2 3">
    <name type="scientific">Caenorhabditis elegans</name>
    <dbReference type="NCBI Taxonomy" id="6239"/>
    <lineage>
        <taxon>Eukaryota</taxon>
        <taxon>Metazoa</taxon>
        <taxon>Ecdysozoa</taxon>
        <taxon>Nematoda</taxon>
        <taxon>Chromadorea</taxon>
        <taxon>Rhabditida</taxon>
        <taxon>Rhabditina</taxon>
        <taxon>Rhabditomorpha</taxon>
        <taxon>Rhabditoidea</taxon>
        <taxon>Rhabditidae</taxon>
        <taxon>Peloderinae</taxon>
        <taxon>Caenorhabditis</taxon>
    </lineage>
</organism>
<dbReference type="eggNOG" id="ENOG502TGCZ">
    <property type="taxonomic scope" value="Eukaryota"/>
</dbReference>
<evidence type="ECO:0000313" key="4">
    <source>
        <dbReference type="WormBase" id="Y69H2.1a"/>
    </source>
</evidence>
<dbReference type="Proteomes" id="UP000001940">
    <property type="component" value="Chromosome V"/>
</dbReference>
<dbReference type="OrthoDB" id="5798863at2759"/>
<name>Q9XTT0_CAEEL</name>
<dbReference type="WormBase" id="Y69H2.1a">
    <property type="protein sequence ID" value="CE37446"/>
    <property type="gene ID" value="WBGene00013479"/>
</dbReference>
<gene>
    <name evidence="2" type="ORF">CELE_Y69H2.1</name>
    <name evidence="2 4" type="ORF">Y69H2.1</name>
</gene>
<dbReference type="PhylomeDB" id="Q9XTT0"/>
<keyword evidence="3" id="KW-1185">Reference proteome</keyword>
<evidence type="ECO:0000313" key="3">
    <source>
        <dbReference type="Proteomes" id="UP000001940"/>
    </source>
</evidence>
<sequence length="343" mass="39579">MNSSLFDLFPFVYKSTDARIHKSRSTDETGWDEVFEPTYTAIEHSTRLLSEWLVDTVSLVASIALCAFLWRRKRLMLKYANYISFATFSAQILYWPFYLLSTWQTMYLLFGKAPEYPSVLHCSLLRHFVLACFQSAGLITVPIAIDHICLVFLKKKLKVFNLVVIQVIITFVELFFTLGHLAIGDVTINDVCAQWIASPDVFLISMSFNNTLLIFAILANFTLVIVQVIDKFLFKKCTSTKHLSLNYSFVILLQSVTEFILSFPLTMRQWKVLLAGIRSVNYFCAYGYMFSFSCIFMVPLVSMMCIPPIRRAFLDFFTCSGLKKPAIAIVDRRKFKFDNVYEK</sequence>
<keyword evidence="2" id="KW-0675">Receptor</keyword>
<feature type="transmembrane region" description="Helical" evidence="1">
    <location>
        <begin position="212"/>
        <end position="233"/>
    </location>
</feature>
<dbReference type="Pfam" id="PF06681">
    <property type="entry name" value="DUF1182"/>
    <property type="match status" value="1"/>
</dbReference>
<dbReference type="EMBL" id="BX284605">
    <property type="protein sequence ID" value="CAB11569.2"/>
    <property type="molecule type" value="Genomic_DNA"/>
</dbReference>
<reference evidence="2 3" key="1">
    <citation type="journal article" date="1998" name="Science">
        <title>Genome sequence of the nematode C. elegans: a platform for investigating biology.</title>
        <authorList>
            <consortium name="The C. elegans sequencing consortium"/>
            <person name="Sulson J.E."/>
            <person name="Waterston R."/>
        </authorList>
    </citation>
    <scope>NUCLEOTIDE SEQUENCE [LARGE SCALE GENOMIC DNA]</scope>
    <source>
        <strain evidence="2 3">Bristol N2</strain>
    </source>
</reference>
<dbReference type="AGR" id="WB:WBGene00013479"/>
<feature type="transmembrane region" description="Helical" evidence="1">
    <location>
        <begin position="82"/>
        <end position="100"/>
    </location>
</feature>
<dbReference type="PANTHER" id="PTHR38614:SF2">
    <property type="entry name" value="SERPENTINE RECEPTOR, CLASS V"/>
    <property type="match status" value="1"/>
</dbReference>
<dbReference type="STRING" id="6239.Y69H2.1a.1"/>
<feature type="transmembrane region" description="Helical" evidence="1">
    <location>
        <begin position="160"/>
        <end position="183"/>
    </location>
</feature>
<feature type="transmembrane region" description="Helical" evidence="1">
    <location>
        <begin position="128"/>
        <end position="153"/>
    </location>
</feature>